<feature type="domain" description="UEV" evidence="10">
    <location>
        <begin position="14"/>
        <end position="159"/>
    </location>
</feature>
<evidence type="ECO:0000256" key="3">
    <source>
        <dbReference type="ARBA" id="ARBA00022448"/>
    </source>
</evidence>
<dbReference type="PRINTS" id="PR01217">
    <property type="entry name" value="PRICHEXTENSN"/>
</dbReference>
<dbReference type="PANTHER" id="PTHR23306:SF3">
    <property type="entry name" value="TUMOR SUPPRESSOR PROTEIN 101"/>
    <property type="match status" value="1"/>
</dbReference>
<dbReference type="SUPFAM" id="SSF54495">
    <property type="entry name" value="UBC-like"/>
    <property type="match status" value="1"/>
</dbReference>
<dbReference type="InterPro" id="IPR037202">
    <property type="entry name" value="ESCRT_assembly_dom"/>
</dbReference>
<dbReference type="PROSITE" id="PS51322">
    <property type="entry name" value="UEV"/>
    <property type="match status" value="1"/>
</dbReference>
<keyword evidence="6" id="KW-0175">Coiled coil</keyword>
<dbReference type="InterPro" id="IPR052070">
    <property type="entry name" value="ESCRT-I_UEV_domain"/>
</dbReference>
<evidence type="ECO:0000259" key="10">
    <source>
        <dbReference type="PROSITE" id="PS51322"/>
    </source>
</evidence>
<evidence type="ECO:0000256" key="4">
    <source>
        <dbReference type="ARBA" id="ARBA00022753"/>
    </source>
</evidence>
<dbReference type="GO" id="GO:0000813">
    <property type="term" value="C:ESCRT I complex"/>
    <property type="evidence" value="ECO:0007669"/>
    <property type="project" value="TreeGrafter"/>
</dbReference>
<name>A0A2J5I4I8_9EURO</name>
<reference evidence="12" key="1">
    <citation type="submission" date="2017-12" db="EMBL/GenBank/DDBJ databases">
        <authorList>
            <consortium name="DOE Joint Genome Institute"/>
            <person name="Mondo S.J."/>
            <person name="Kjaerbolling I."/>
            <person name="Vesth T.C."/>
            <person name="Frisvad J.C."/>
            <person name="Nybo J.L."/>
            <person name="Theobald S."/>
            <person name="Kuo A."/>
            <person name="Bowyer P."/>
            <person name="Matsuda Y."/>
            <person name="Lyhne E.K."/>
            <person name="Kogle M.E."/>
            <person name="Clum A."/>
            <person name="Lipzen A."/>
            <person name="Salamov A."/>
            <person name="Ngan C.Y."/>
            <person name="Daum C."/>
            <person name="Chiniquy J."/>
            <person name="Barry K."/>
            <person name="LaButti K."/>
            <person name="Haridas S."/>
            <person name="Simmons B.A."/>
            <person name="Magnuson J.K."/>
            <person name="Mortensen U.H."/>
            <person name="Larsen T.O."/>
            <person name="Grigoriev I.V."/>
            <person name="Baker S.E."/>
            <person name="Andersen M.R."/>
            <person name="Nordberg H.P."/>
            <person name="Cantor M.N."/>
            <person name="Hua S.X."/>
        </authorList>
    </citation>
    <scope>NUCLEOTIDE SEQUENCE [LARGE SCALE GENOMIC DNA]</scope>
    <source>
        <strain evidence="12">IBT 19404</strain>
    </source>
</reference>
<evidence type="ECO:0000256" key="6">
    <source>
        <dbReference type="ARBA" id="ARBA00023054"/>
    </source>
</evidence>
<keyword evidence="5 7" id="KW-0653">Protein transport</keyword>
<dbReference type="InterPro" id="IPR016135">
    <property type="entry name" value="UBQ-conjugating_enzyme/RWD"/>
</dbReference>
<dbReference type="InterPro" id="IPR008883">
    <property type="entry name" value="UEV_N"/>
</dbReference>
<dbReference type="Pfam" id="PF05743">
    <property type="entry name" value="UEV"/>
    <property type="match status" value="1"/>
</dbReference>
<feature type="compositionally biased region" description="Pro residues" evidence="8">
    <location>
        <begin position="305"/>
        <end position="323"/>
    </location>
</feature>
<dbReference type="PANTHER" id="PTHR23306">
    <property type="entry name" value="TUMOR SUSCEPTIBILITY GENE 101 PROTEIN-RELATED"/>
    <property type="match status" value="1"/>
</dbReference>
<proteinExistence type="inferred from homology"/>
<feature type="compositionally biased region" description="Low complexity" evidence="8">
    <location>
        <begin position="213"/>
        <end position="227"/>
    </location>
</feature>
<dbReference type="Pfam" id="PF09454">
    <property type="entry name" value="Vps23_core"/>
    <property type="match status" value="1"/>
</dbReference>
<comment type="similarity">
    <text evidence="2">Belongs to the ubiquitin-conjugating enzyme family. UEV subfamily.</text>
</comment>
<feature type="compositionally biased region" description="Low complexity" evidence="8">
    <location>
        <begin position="272"/>
        <end position="284"/>
    </location>
</feature>
<evidence type="ECO:0000256" key="1">
    <source>
        <dbReference type="ARBA" id="ARBA00004177"/>
    </source>
</evidence>
<evidence type="ECO:0000256" key="7">
    <source>
        <dbReference type="PROSITE-ProRule" id="PRU00644"/>
    </source>
</evidence>
<sequence length="562" mass="60532">MAAVPQRTLNWLYSVLIRDHYDPRQTYQDPNRTYYDVANVLAQYPSLSPRTDVYTFESGFSALLLQLSGTVPVTFRGTVYKFPISLWVPSTYPHEPPIVYVTPTPDMVVRVGQHVTLEGRVYHHYLAHWADAWERSSLSDLLSILREVFAKEPPVKYKQPIMPQRPPEHAQTPPPRPPLPAELGPSTRSPSQSALSPQITGQVPPPPPPKPGQVPAGQPSQGQQSAGPPVPPLPPKEGGPRSSFQPGVAARNPEPALQYAPQSSEPEVPGSPYHAPQYHAAQPAGYPPQPPPHPSMRTPAAQFPPQGPPQPYPPQGPPHPTAQPPGWHAPAAFQPVQASPHPTAQQPPPRPKAETPDLLTSPFEVELPTITPSGPAPPIPPNPEKDALLHAVSKTLAETLQANVTQSASAAHSLLSQSQSLHAALATLQSEASSLNALNSTLESNTSILQQSLHRADAVIANAQTRIPTTTASPSPSDAHPPGLPPIDDVLVAPTVVGKQLYDLVAEERGIQQAIYALQSALAKGVITVETWSRHTRGLSREAFLKRALIRKIADGMGLEVD</sequence>
<gene>
    <name evidence="11" type="ORF">BDW42DRAFT_162072</name>
</gene>
<evidence type="ECO:0000256" key="5">
    <source>
        <dbReference type="ARBA" id="ARBA00022927"/>
    </source>
</evidence>
<dbReference type="GO" id="GO:0006886">
    <property type="term" value="P:intracellular protein transport"/>
    <property type="evidence" value="ECO:0007669"/>
    <property type="project" value="UniProtKB-ARBA"/>
</dbReference>
<evidence type="ECO:0000256" key="2">
    <source>
        <dbReference type="ARBA" id="ARBA00009594"/>
    </source>
</evidence>
<comment type="subcellular location">
    <subcellularLocation>
        <location evidence="1">Endosome</location>
    </subcellularLocation>
</comment>
<dbReference type="AlphaFoldDB" id="A0A2J5I4I8"/>
<dbReference type="SUPFAM" id="SSF140111">
    <property type="entry name" value="Endosomal sorting complex assembly domain"/>
    <property type="match status" value="1"/>
</dbReference>
<dbReference type="CDD" id="cd11685">
    <property type="entry name" value="UEV_TSG101-like"/>
    <property type="match status" value="1"/>
</dbReference>
<feature type="region of interest" description="Disordered" evidence="8">
    <location>
        <begin position="156"/>
        <end position="357"/>
    </location>
</feature>
<feature type="compositionally biased region" description="Polar residues" evidence="8">
    <location>
        <begin position="186"/>
        <end position="200"/>
    </location>
</feature>
<keyword evidence="12" id="KW-1185">Reference proteome</keyword>
<dbReference type="Gene3D" id="6.10.140.820">
    <property type="match status" value="1"/>
</dbReference>
<feature type="compositionally biased region" description="Pro residues" evidence="8">
    <location>
        <begin position="285"/>
        <end position="294"/>
    </location>
</feature>
<dbReference type="GO" id="GO:0043162">
    <property type="term" value="P:ubiquitin-dependent protein catabolic process via the multivesicular body sorting pathway"/>
    <property type="evidence" value="ECO:0007669"/>
    <property type="project" value="UniProtKB-ARBA"/>
</dbReference>
<dbReference type="GO" id="GO:0043130">
    <property type="term" value="F:ubiquitin binding"/>
    <property type="evidence" value="ECO:0007669"/>
    <property type="project" value="TreeGrafter"/>
</dbReference>
<accession>A0A2J5I4I8</accession>
<protein>
    <submittedName>
        <fullName evidence="11">UEV domain-domain-containing protein</fullName>
    </submittedName>
</protein>
<dbReference type="InterPro" id="IPR017916">
    <property type="entry name" value="SB_dom"/>
</dbReference>
<feature type="compositionally biased region" description="Pro residues" evidence="8">
    <location>
        <begin position="228"/>
        <end position="237"/>
    </location>
</feature>
<evidence type="ECO:0000313" key="11">
    <source>
        <dbReference type="EMBL" id="PLN84741.1"/>
    </source>
</evidence>
<dbReference type="OrthoDB" id="306304at2759"/>
<keyword evidence="3 7" id="KW-0813">Transport</keyword>
<evidence type="ECO:0000259" key="9">
    <source>
        <dbReference type="PROSITE" id="PS51312"/>
    </source>
</evidence>
<dbReference type="EMBL" id="KZ559509">
    <property type="protein sequence ID" value="PLN84741.1"/>
    <property type="molecule type" value="Genomic_DNA"/>
</dbReference>
<dbReference type="Gene3D" id="3.10.110.10">
    <property type="entry name" value="Ubiquitin Conjugating Enzyme"/>
    <property type="match status" value="1"/>
</dbReference>
<dbReference type="GO" id="GO:0072666">
    <property type="term" value="P:establishment of protein localization to vacuole"/>
    <property type="evidence" value="ECO:0007669"/>
    <property type="project" value="UniProtKB-ARBA"/>
</dbReference>
<evidence type="ECO:0000256" key="8">
    <source>
        <dbReference type="SAM" id="MobiDB-lite"/>
    </source>
</evidence>
<feature type="domain" description="SB" evidence="9">
    <location>
        <begin position="495"/>
        <end position="562"/>
    </location>
</feature>
<dbReference type="Proteomes" id="UP000235023">
    <property type="component" value="Unassembled WGS sequence"/>
</dbReference>
<evidence type="ECO:0000313" key="12">
    <source>
        <dbReference type="Proteomes" id="UP000235023"/>
    </source>
</evidence>
<feature type="compositionally biased region" description="Pro residues" evidence="8">
    <location>
        <begin position="203"/>
        <end position="212"/>
    </location>
</feature>
<organism evidence="11 12">
    <name type="scientific">Aspergillus taichungensis</name>
    <dbReference type="NCBI Taxonomy" id="482145"/>
    <lineage>
        <taxon>Eukaryota</taxon>
        <taxon>Fungi</taxon>
        <taxon>Dikarya</taxon>
        <taxon>Ascomycota</taxon>
        <taxon>Pezizomycotina</taxon>
        <taxon>Eurotiomycetes</taxon>
        <taxon>Eurotiomycetidae</taxon>
        <taxon>Eurotiales</taxon>
        <taxon>Aspergillaceae</taxon>
        <taxon>Aspergillus</taxon>
        <taxon>Aspergillus subgen. Circumdati</taxon>
    </lineage>
</organism>
<dbReference type="PROSITE" id="PS51312">
    <property type="entry name" value="SB"/>
    <property type="match status" value="1"/>
</dbReference>
<keyword evidence="4" id="KW-0967">Endosome</keyword>